<sequence>MDSGNQYGTGMLEAMAALLLFSIMALVLMHYLQGLRHNQDALRQYQQALTFAHQGLERYRLEDEDVPLILPPGWRLENQEQARGPACRRVVAEARSPSGRIVKLSEWFCRKAAGGVSAESL</sequence>
<keyword evidence="1" id="KW-0812">Transmembrane</keyword>
<evidence type="ECO:0000259" key="2">
    <source>
        <dbReference type="Pfam" id="PF12528"/>
    </source>
</evidence>
<feature type="domain" description="Prepilin peptidase dependent protein C-like C-terminal" evidence="2">
    <location>
        <begin position="31"/>
        <end position="110"/>
    </location>
</feature>
<organism evidence="3">
    <name type="scientific">Acerihabitans sp. KWT182</name>
    <dbReference type="NCBI Taxonomy" id="3157919"/>
    <lineage>
        <taxon>Bacteria</taxon>
        <taxon>Pseudomonadati</taxon>
        <taxon>Pseudomonadota</taxon>
        <taxon>Gammaproteobacteria</taxon>
        <taxon>Enterobacterales</taxon>
        <taxon>Pectobacteriaceae</taxon>
        <taxon>Acerihabitans</taxon>
    </lineage>
</organism>
<keyword evidence="1" id="KW-0472">Membrane</keyword>
<dbReference type="Pfam" id="PF12528">
    <property type="entry name" value="T2SSppdC"/>
    <property type="match status" value="1"/>
</dbReference>
<reference evidence="3" key="1">
    <citation type="submission" date="2024-06" db="EMBL/GenBank/DDBJ databases">
        <authorList>
            <person name="Coelho C."/>
            <person name="Bento M."/>
            <person name="Garcia E."/>
            <person name="Camelo A."/>
            <person name="Brandao I."/>
            <person name="Espirito Santo C."/>
            <person name="Trovao J."/>
            <person name="Verissimo A."/>
            <person name="Costa J."/>
            <person name="Tiago I."/>
        </authorList>
    </citation>
    <scope>NUCLEOTIDE SEQUENCE</scope>
    <source>
        <strain evidence="3">KWT182</strain>
    </source>
</reference>
<proteinExistence type="predicted"/>
<evidence type="ECO:0000313" key="3">
    <source>
        <dbReference type="EMBL" id="XBS69002.1"/>
    </source>
</evidence>
<accession>A0AAU7Q7W7</accession>
<dbReference type="EMBL" id="CP157947">
    <property type="protein sequence ID" value="XBS69002.1"/>
    <property type="molecule type" value="Genomic_DNA"/>
</dbReference>
<feature type="transmembrane region" description="Helical" evidence="1">
    <location>
        <begin position="12"/>
        <end position="32"/>
    </location>
</feature>
<dbReference type="InterPro" id="IPR022204">
    <property type="entry name" value="PpdC-like_C"/>
</dbReference>
<name>A0AAU7Q7W7_9GAMM</name>
<evidence type="ECO:0000256" key="1">
    <source>
        <dbReference type="SAM" id="Phobius"/>
    </source>
</evidence>
<dbReference type="AlphaFoldDB" id="A0AAU7Q7W7"/>
<keyword evidence="1" id="KW-1133">Transmembrane helix</keyword>
<protein>
    <submittedName>
        <fullName evidence="3">Prepilin-type N-terminal cleavage/methylation domain-containing protein</fullName>
    </submittedName>
</protein>
<gene>
    <name evidence="3" type="ORF">ABK905_21190</name>
</gene>